<dbReference type="SUPFAM" id="SSF54593">
    <property type="entry name" value="Glyoxalase/Bleomycin resistance protein/Dihydroxybiphenyl dioxygenase"/>
    <property type="match status" value="1"/>
</dbReference>
<dbReference type="InterPro" id="IPR052164">
    <property type="entry name" value="Anthracycline_SecMetBiosynth"/>
</dbReference>
<reference evidence="2 3" key="1">
    <citation type="submission" date="2016-11" db="EMBL/GenBank/DDBJ databases">
        <authorList>
            <person name="Jaros S."/>
            <person name="Januszkiewicz K."/>
            <person name="Wedrychowicz H."/>
        </authorList>
    </citation>
    <scope>NUCLEOTIDE SEQUENCE [LARGE SCALE GENOMIC DNA]</scope>
    <source>
        <strain evidence="2 3">DSM 22153</strain>
    </source>
</reference>
<evidence type="ECO:0000313" key="3">
    <source>
        <dbReference type="Proteomes" id="UP000186002"/>
    </source>
</evidence>
<name>A0A1M7CDA1_9HYPH</name>
<dbReference type="PANTHER" id="PTHR33993">
    <property type="entry name" value="GLYOXALASE-RELATED"/>
    <property type="match status" value="1"/>
</dbReference>
<dbReference type="Proteomes" id="UP000186002">
    <property type="component" value="Unassembled WGS sequence"/>
</dbReference>
<dbReference type="AlphaFoldDB" id="A0A1M7CDA1"/>
<dbReference type="Gene3D" id="3.10.180.10">
    <property type="entry name" value="2,3-Dihydroxybiphenyl 1,2-Dioxygenase, domain 1"/>
    <property type="match status" value="1"/>
</dbReference>
<dbReference type="Pfam" id="PF00903">
    <property type="entry name" value="Glyoxalase"/>
    <property type="match status" value="1"/>
</dbReference>
<dbReference type="InterPro" id="IPR037523">
    <property type="entry name" value="VOC_core"/>
</dbReference>
<dbReference type="STRING" id="735517.SAMN05444272_1134"/>
<keyword evidence="3" id="KW-1185">Reference proteome</keyword>
<gene>
    <name evidence="2" type="ORF">SAMN05444272_1134</name>
</gene>
<evidence type="ECO:0000313" key="2">
    <source>
        <dbReference type="EMBL" id="SHL65254.1"/>
    </source>
</evidence>
<dbReference type="OrthoDB" id="9793039at2"/>
<dbReference type="PANTHER" id="PTHR33993:SF2">
    <property type="entry name" value="VOC DOMAIN-CONTAINING PROTEIN"/>
    <property type="match status" value="1"/>
</dbReference>
<protein>
    <recommendedName>
        <fullName evidence="1">VOC domain-containing protein</fullName>
    </recommendedName>
</protein>
<evidence type="ECO:0000259" key="1">
    <source>
        <dbReference type="PROSITE" id="PS51819"/>
    </source>
</evidence>
<feature type="domain" description="VOC" evidence="1">
    <location>
        <begin position="8"/>
        <end position="122"/>
    </location>
</feature>
<dbReference type="InterPro" id="IPR029068">
    <property type="entry name" value="Glyas_Bleomycin-R_OHBP_Dase"/>
</dbReference>
<accession>A0A1M7CDA1</accession>
<organism evidence="2 3">
    <name type="scientific">Roseibium suaedae</name>
    <dbReference type="NCBI Taxonomy" id="735517"/>
    <lineage>
        <taxon>Bacteria</taxon>
        <taxon>Pseudomonadati</taxon>
        <taxon>Pseudomonadota</taxon>
        <taxon>Alphaproteobacteria</taxon>
        <taxon>Hyphomicrobiales</taxon>
        <taxon>Stappiaceae</taxon>
        <taxon>Roseibium</taxon>
    </lineage>
</organism>
<dbReference type="EMBL" id="FRBW01000001">
    <property type="protein sequence ID" value="SHL65254.1"/>
    <property type="molecule type" value="Genomic_DNA"/>
</dbReference>
<dbReference type="PROSITE" id="PS51819">
    <property type="entry name" value="VOC"/>
    <property type="match status" value="1"/>
</dbReference>
<proteinExistence type="predicted"/>
<dbReference type="RefSeq" id="WP_073009878.1">
    <property type="nucleotide sequence ID" value="NZ_FRBW01000001.1"/>
</dbReference>
<dbReference type="CDD" id="cd07247">
    <property type="entry name" value="SgaA_N_like"/>
    <property type="match status" value="1"/>
</dbReference>
<sequence length="122" mass="13296">MTFKPANTMVWFELPVSDLDKAIAFYNEVFQTELERVAMQPNEIAMFPVEKGGRSGHLYPGKPPARGTGPTIHLLCPDKLADTMERFVKAGGEMVSDPITIPAGTFAYGMDPDGNSIGLFTS</sequence>
<dbReference type="InterPro" id="IPR004360">
    <property type="entry name" value="Glyas_Fos-R_dOase_dom"/>
</dbReference>